<comment type="caution">
    <text evidence="2">The sequence shown here is derived from an EMBL/GenBank/DDBJ whole genome shotgun (WGS) entry which is preliminary data.</text>
</comment>
<gene>
    <name evidence="2" type="ORF">LP52_03375</name>
</gene>
<name>A0A0C2G966_9ACTN</name>
<dbReference type="EMBL" id="JROO01000006">
    <property type="protein sequence ID" value="KII00004.1"/>
    <property type="molecule type" value="Genomic_DNA"/>
</dbReference>
<proteinExistence type="predicted"/>
<evidence type="ECO:0008006" key="4">
    <source>
        <dbReference type="Google" id="ProtNLM"/>
    </source>
</evidence>
<protein>
    <recommendedName>
        <fullName evidence="4">Pilus assembly protein</fullName>
    </recommendedName>
</protein>
<evidence type="ECO:0000313" key="3">
    <source>
        <dbReference type="Proteomes" id="UP000031675"/>
    </source>
</evidence>
<reference evidence="3" key="1">
    <citation type="journal article" date="2015" name="Chem. Biol.">
        <title>Structure, bioactivity, and resistance mechanism of streptomonomicin, an unusual lasso Peptide from an understudied halophilic actinomycete.</title>
        <authorList>
            <person name="Metelev M."/>
            <person name="Tietz J.I."/>
            <person name="Melby J.O."/>
            <person name="Blair P.M."/>
            <person name="Zhu L."/>
            <person name="Livnat I."/>
            <person name="Severinov K."/>
            <person name="Mitchell D.A."/>
        </authorList>
    </citation>
    <scope>NUCLEOTIDE SEQUENCE [LARGE SCALE GENOMIC DNA]</scope>
    <source>
        <strain evidence="3">YIM 90003</strain>
    </source>
</reference>
<keyword evidence="3" id="KW-1185">Reference proteome</keyword>
<accession>A0A0C2G966</accession>
<keyword evidence="1" id="KW-1133">Transmembrane helix</keyword>
<dbReference type="Proteomes" id="UP000031675">
    <property type="component" value="Unassembled WGS sequence"/>
</dbReference>
<evidence type="ECO:0000313" key="2">
    <source>
        <dbReference type="EMBL" id="KII00004.1"/>
    </source>
</evidence>
<organism evidence="2 3">
    <name type="scientific">Streptomonospora alba</name>
    <dbReference type="NCBI Taxonomy" id="183763"/>
    <lineage>
        <taxon>Bacteria</taxon>
        <taxon>Bacillati</taxon>
        <taxon>Actinomycetota</taxon>
        <taxon>Actinomycetes</taxon>
        <taxon>Streptosporangiales</taxon>
        <taxon>Nocardiopsidaceae</taxon>
        <taxon>Streptomonospora</taxon>
    </lineage>
</organism>
<keyword evidence="1" id="KW-0472">Membrane</keyword>
<sequence>MQRLMLYLQVRLRDLILRRLTQSKGDQGASILEYAALIILVAGVAIALMQLSVFEEIPNQVEMAIQEILNENA</sequence>
<evidence type="ECO:0000256" key="1">
    <source>
        <dbReference type="SAM" id="Phobius"/>
    </source>
</evidence>
<keyword evidence="1" id="KW-0812">Transmembrane</keyword>
<dbReference type="AlphaFoldDB" id="A0A0C2G966"/>
<feature type="transmembrane region" description="Helical" evidence="1">
    <location>
        <begin position="34"/>
        <end position="54"/>
    </location>
</feature>